<sequence length="77" mass="8716">MLFVASLLTVITWSLNLISLMMILIALLSWLNPQSQAVPHLYQITTPLLDPLWRVLPQLDGIGLSPILRCSRSCRRC</sequence>
<reference evidence="2 3" key="1">
    <citation type="submission" date="2023-07" db="EMBL/GenBank/DDBJ databases">
        <title>Sorghum-associated microbial communities from plants grown in Nebraska, USA.</title>
        <authorList>
            <person name="Schachtman D."/>
        </authorList>
    </citation>
    <scope>NUCLEOTIDE SEQUENCE [LARGE SCALE GENOMIC DNA]</scope>
    <source>
        <strain evidence="2 3">DS1316</strain>
    </source>
</reference>
<feature type="transmembrane region" description="Helical" evidence="1">
    <location>
        <begin position="6"/>
        <end position="31"/>
    </location>
</feature>
<evidence type="ECO:0000256" key="1">
    <source>
        <dbReference type="SAM" id="Phobius"/>
    </source>
</evidence>
<comment type="caution">
    <text evidence="2">The sequence shown here is derived from an EMBL/GenBank/DDBJ whole genome shotgun (WGS) entry which is preliminary data.</text>
</comment>
<gene>
    <name evidence="2" type="ORF">J2804_005686</name>
</gene>
<dbReference type="Proteomes" id="UP001264340">
    <property type="component" value="Unassembled WGS sequence"/>
</dbReference>
<dbReference type="EMBL" id="JAVDRP010000016">
    <property type="protein sequence ID" value="MDR6412251.1"/>
    <property type="molecule type" value="Genomic_DNA"/>
</dbReference>
<organism evidence="2 3">
    <name type="scientific">Paraburkholderia terricola</name>
    <dbReference type="NCBI Taxonomy" id="169427"/>
    <lineage>
        <taxon>Bacteria</taxon>
        <taxon>Pseudomonadati</taxon>
        <taxon>Pseudomonadota</taxon>
        <taxon>Betaproteobacteria</taxon>
        <taxon>Burkholderiales</taxon>
        <taxon>Burkholderiaceae</taxon>
        <taxon>Paraburkholderia</taxon>
    </lineage>
</organism>
<proteinExistence type="predicted"/>
<keyword evidence="3" id="KW-1185">Reference proteome</keyword>
<dbReference type="RefSeq" id="WP_310126070.1">
    <property type="nucleotide sequence ID" value="NZ_JAVDRP010000016.1"/>
</dbReference>
<keyword evidence="1" id="KW-0472">Membrane</keyword>
<keyword evidence="1" id="KW-0812">Transmembrane</keyword>
<name>A0ABU1LZT4_9BURK</name>
<dbReference type="InterPro" id="IPR003425">
    <property type="entry name" value="CCB3/YggT"/>
</dbReference>
<evidence type="ECO:0000313" key="2">
    <source>
        <dbReference type="EMBL" id="MDR6412251.1"/>
    </source>
</evidence>
<protein>
    <submittedName>
        <fullName evidence="2">Uncharacterized protein YggT (Ycf19 family)</fullName>
    </submittedName>
</protein>
<evidence type="ECO:0000313" key="3">
    <source>
        <dbReference type="Proteomes" id="UP001264340"/>
    </source>
</evidence>
<keyword evidence="1" id="KW-1133">Transmembrane helix</keyword>
<dbReference type="Pfam" id="PF02325">
    <property type="entry name" value="CCB3_YggT"/>
    <property type="match status" value="1"/>
</dbReference>
<accession>A0ABU1LZT4</accession>